<dbReference type="GO" id="GO:0016747">
    <property type="term" value="F:acyltransferase activity, transferring groups other than amino-acyl groups"/>
    <property type="evidence" value="ECO:0007669"/>
    <property type="project" value="InterPro"/>
</dbReference>
<feature type="transmembrane region" description="Helical" evidence="1">
    <location>
        <begin position="237"/>
        <end position="254"/>
    </location>
</feature>
<dbReference type="GO" id="GO:0009103">
    <property type="term" value="P:lipopolysaccharide biosynthetic process"/>
    <property type="evidence" value="ECO:0007669"/>
    <property type="project" value="TreeGrafter"/>
</dbReference>
<evidence type="ECO:0000259" key="3">
    <source>
        <dbReference type="Pfam" id="PF19040"/>
    </source>
</evidence>
<proteinExistence type="predicted"/>
<dbReference type="InterPro" id="IPR002656">
    <property type="entry name" value="Acyl_transf_3_dom"/>
</dbReference>
<gene>
    <name evidence="4" type="ORF">WI38_21705</name>
</gene>
<dbReference type="Proteomes" id="UP000065521">
    <property type="component" value="Unassembled WGS sequence"/>
</dbReference>
<name>A0A102KET4_9BURK</name>
<accession>A0A102KET4</accession>
<reference evidence="4 5" key="1">
    <citation type="submission" date="2015-11" db="EMBL/GenBank/DDBJ databases">
        <title>Expanding the genomic diversity of Burkholderia species for the development of highly accurate diagnostics.</title>
        <authorList>
            <person name="Sahl J."/>
            <person name="Keim P."/>
            <person name="Wagner D."/>
        </authorList>
    </citation>
    <scope>NUCLEOTIDE SEQUENCE [LARGE SCALE GENOMIC DNA]</scope>
    <source>
        <strain evidence="4 5">RF32-BP4</strain>
    </source>
</reference>
<evidence type="ECO:0000256" key="1">
    <source>
        <dbReference type="SAM" id="Phobius"/>
    </source>
</evidence>
<dbReference type="PANTHER" id="PTHR23028:SF53">
    <property type="entry name" value="ACYL_TRANSF_3 DOMAIN-CONTAINING PROTEIN"/>
    <property type="match status" value="1"/>
</dbReference>
<organism evidence="4 5">
    <name type="scientific">Burkholderia ubonensis</name>
    <dbReference type="NCBI Taxonomy" id="101571"/>
    <lineage>
        <taxon>Bacteria</taxon>
        <taxon>Pseudomonadati</taxon>
        <taxon>Pseudomonadota</taxon>
        <taxon>Betaproteobacteria</taxon>
        <taxon>Burkholderiales</taxon>
        <taxon>Burkholderiaceae</taxon>
        <taxon>Burkholderia</taxon>
        <taxon>Burkholderia cepacia complex</taxon>
    </lineage>
</organism>
<comment type="caution">
    <text evidence="4">The sequence shown here is derived from an EMBL/GenBank/DDBJ whole genome shotgun (WGS) entry which is preliminary data.</text>
</comment>
<dbReference type="Pfam" id="PF19040">
    <property type="entry name" value="SGNH"/>
    <property type="match status" value="1"/>
</dbReference>
<dbReference type="AlphaFoldDB" id="A0A102KET4"/>
<evidence type="ECO:0008006" key="6">
    <source>
        <dbReference type="Google" id="ProtNLM"/>
    </source>
</evidence>
<feature type="transmembrane region" description="Helical" evidence="1">
    <location>
        <begin position="117"/>
        <end position="139"/>
    </location>
</feature>
<feature type="transmembrane region" description="Helical" evidence="1">
    <location>
        <begin position="301"/>
        <end position="318"/>
    </location>
</feature>
<dbReference type="InterPro" id="IPR043968">
    <property type="entry name" value="SGNH"/>
</dbReference>
<feature type="domain" description="Acyltransferase 3" evidence="2">
    <location>
        <begin position="6"/>
        <end position="314"/>
    </location>
</feature>
<dbReference type="Pfam" id="PF01757">
    <property type="entry name" value="Acyl_transf_3"/>
    <property type="match status" value="1"/>
</dbReference>
<evidence type="ECO:0000313" key="5">
    <source>
        <dbReference type="Proteomes" id="UP000065521"/>
    </source>
</evidence>
<keyword evidence="1" id="KW-0812">Transmembrane</keyword>
<feature type="transmembrane region" description="Helical" evidence="1">
    <location>
        <begin position="57"/>
        <end position="76"/>
    </location>
</feature>
<feature type="transmembrane region" description="Helical" evidence="1">
    <location>
        <begin position="146"/>
        <end position="165"/>
    </location>
</feature>
<keyword evidence="1" id="KW-0472">Membrane</keyword>
<feature type="transmembrane region" description="Helical" evidence="1">
    <location>
        <begin position="12"/>
        <end position="36"/>
    </location>
</feature>
<dbReference type="GO" id="GO:0016020">
    <property type="term" value="C:membrane"/>
    <property type="evidence" value="ECO:0007669"/>
    <property type="project" value="TreeGrafter"/>
</dbReference>
<evidence type="ECO:0000313" key="4">
    <source>
        <dbReference type="EMBL" id="KUZ86495.1"/>
    </source>
</evidence>
<feature type="transmembrane region" description="Helical" evidence="1">
    <location>
        <begin position="206"/>
        <end position="225"/>
    </location>
</feature>
<dbReference type="InterPro" id="IPR050879">
    <property type="entry name" value="Acyltransferase_3"/>
</dbReference>
<dbReference type="PANTHER" id="PTHR23028">
    <property type="entry name" value="ACETYLTRANSFERASE"/>
    <property type="match status" value="1"/>
</dbReference>
<feature type="transmembrane region" description="Helical" evidence="1">
    <location>
        <begin position="266"/>
        <end position="289"/>
    </location>
</feature>
<protein>
    <recommendedName>
        <fullName evidence="6">Acyltransferase</fullName>
    </recommendedName>
</protein>
<feature type="transmembrane region" description="Helical" evidence="1">
    <location>
        <begin position="330"/>
        <end position="349"/>
    </location>
</feature>
<dbReference type="EMBL" id="LOTN01000046">
    <property type="protein sequence ID" value="KUZ86495.1"/>
    <property type="molecule type" value="Genomic_DNA"/>
</dbReference>
<keyword evidence="1" id="KW-1133">Transmembrane helix</keyword>
<feature type="transmembrane region" description="Helical" evidence="1">
    <location>
        <begin position="177"/>
        <end position="194"/>
    </location>
</feature>
<sequence length="626" mass="68406">MAVVAFHAFPDVIRGGFAGVDIFFVISGFLISRIVMDGARAGNFSFVDFYIHRIRRIVPALLIVLVSCYAAGWHLLGEGDFGLLGKHVAGAAAFVSNVVLWNESGYFDPDGSTKPLLHLWSLGVEEQFYIVWPVVILAAVAFRRRLLLAIGAIAIGSFAWNTWLISIGSAGAYYSPLSRFWELLAGALGAYLMREHEAPVQRWRDRFGGAAALAGFVLIAGAILLLQKDQPFPGWRAVPPVLGALCIILAGPDAPFNRHVLSNRGLVWIGLISFPLYLWHWPILTFWNLVMTEKASALETAGMVALAVFLAYLVFEFVERPIRRRGGRKVAVVLVILLIGIGYAGYNAFVRGGLPFRSVVKQELRQDSDAYLGEPATAINCSVTDDGFVPPKSCLDAAGSAAAPLVFLWGDSHTANVSYGLTSDKLNELGIRLAVAMKGGCPPVIGYQPTQSPRCEDFYVRSLEKLRALKPDVVMLAGSWSLYFEKKGYNELDSAALAGTIRAIRQMGVRKIIVVGCFPVFEISLPKLGGRLFIPNERDRTFERFDTTLYGIDARVKEVAAKAGADFISPLDNLCNKNGCVISASSTKYIPVAYDVSHMTYPGSGYFVDRAISKSTFSLSIRRDAP</sequence>
<feature type="domain" description="SGNH" evidence="3">
    <location>
        <begin position="381"/>
        <end position="607"/>
    </location>
</feature>
<evidence type="ECO:0000259" key="2">
    <source>
        <dbReference type="Pfam" id="PF01757"/>
    </source>
</evidence>